<dbReference type="EMBL" id="BRXR01000001">
    <property type="protein sequence ID" value="GLC31766.1"/>
    <property type="molecule type" value="Genomic_DNA"/>
</dbReference>
<dbReference type="Gene3D" id="1.10.357.10">
    <property type="entry name" value="Tetracycline Repressor, domain 2"/>
    <property type="match status" value="1"/>
</dbReference>
<dbReference type="InterPro" id="IPR036271">
    <property type="entry name" value="Tet_transcr_reg_TetR-rel_C_sf"/>
</dbReference>
<evidence type="ECO:0000259" key="3">
    <source>
        <dbReference type="PROSITE" id="PS50977"/>
    </source>
</evidence>
<dbReference type="PROSITE" id="PS50977">
    <property type="entry name" value="HTH_TETR_2"/>
    <property type="match status" value="1"/>
</dbReference>
<keyword evidence="1 2" id="KW-0238">DNA-binding</keyword>
<comment type="caution">
    <text evidence="4">The sequence shown here is derived from an EMBL/GenBank/DDBJ whole genome shotgun (WGS) entry which is preliminary data.</text>
</comment>
<gene>
    <name evidence="4" type="ORF">bsdE14_31760</name>
</gene>
<evidence type="ECO:0000256" key="1">
    <source>
        <dbReference type="ARBA" id="ARBA00023125"/>
    </source>
</evidence>
<name>A0ABQ5N980_9CLOT</name>
<sequence>MNDKFYNLPIDKQNAIINAGYRVFSENSYKQSPMSEIAKEACISKSLLFYYFKNKKELYLFLYNYVFILVNKIAEEEINPSETDFYELMLQSSKYQRKLLKQHMYAYRFIMKTFYEDEEVARELIGKNISVTDNSINLLLGRIDRSKFKEGTDITQLVSIIGWCAEGFWKEKFCNPNVDMDEIDSGFKKIIDFFRKSTYKEEYLP</sequence>
<dbReference type="InterPro" id="IPR009057">
    <property type="entry name" value="Homeodomain-like_sf"/>
</dbReference>
<dbReference type="SUPFAM" id="SSF46689">
    <property type="entry name" value="Homeodomain-like"/>
    <property type="match status" value="1"/>
</dbReference>
<dbReference type="RefSeq" id="WP_264851092.1">
    <property type="nucleotide sequence ID" value="NZ_BRXR01000001.1"/>
</dbReference>
<accession>A0ABQ5N980</accession>
<dbReference type="InterPro" id="IPR001647">
    <property type="entry name" value="HTH_TetR"/>
</dbReference>
<dbReference type="SUPFAM" id="SSF48498">
    <property type="entry name" value="Tetracyclin repressor-like, C-terminal domain"/>
    <property type="match status" value="1"/>
</dbReference>
<keyword evidence="5" id="KW-1185">Reference proteome</keyword>
<dbReference type="InterPro" id="IPR050624">
    <property type="entry name" value="HTH-type_Tx_Regulator"/>
</dbReference>
<dbReference type="Gene3D" id="1.10.10.60">
    <property type="entry name" value="Homeodomain-like"/>
    <property type="match status" value="1"/>
</dbReference>
<protein>
    <submittedName>
        <fullName evidence="4">TetR family transcriptional regulator</fullName>
    </submittedName>
</protein>
<dbReference type="PANTHER" id="PTHR43479:SF11">
    <property type="entry name" value="ACREF_ENVCD OPERON REPRESSOR-RELATED"/>
    <property type="match status" value="1"/>
</dbReference>
<proteinExistence type="predicted"/>
<evidence type="ECO:0000256" key="2">
    <source>
        <dbReference type="PROSITE-ProRule" id="PRU00335"/>
    </source>
</evidence>
<feature type="domain" description="HTH tetR-type" evidence="3">
    <location>
        <begin position="10"/>
        <end position="70"/>
    </location>
</feature>
<organism evidence="4 5">
    <name type="scientific">Clostridium omnivorum</name>
    <dbReference type="NCBI Taxonomy" id="1604902"/>
    <lineage>
        <taxon>Bacteria</taxon>
        <taxon>Bacillati</taxon>
        <taxon>Bacillota</taxon>
        <taxon>Clostridia</taxon>
        <taxon>Eubacteriales</taxon>
        <taxon>Clostridiaceae</taxon>
        <taxon>Clostridium</taxon>
    </lineage>
</organism>
<feature type="DNA-binding region" description="H-T-H motif" evidence="2">
    <location>
        <begin position="33"/>
        <end position="52"/>
    </location>
</feature>
<dbReference type="Pfam" id="PF00440">
    <property type="entry name" value="TetR_N"/>
    <property type="match status" value="1"/>
</dbReference>
<reference evidence="4 5" key="1">
    <citation type="journal article" date="2024" name="Int. J. Syst. Evol. Microbiol.">
        <title>Clostridium omnivorum sp. nov., isolated from anoxic soil under the treatment of reductive soil disinfestation.</title>
        <authorList>
            <person name="Ueki A."/>
            <person name="Tonouchi A."/>
            <person name="Kaku N."/>
            <person name="Honma S."/>
            <person name="Ueki K."/>
        </authorList>
    </citation>
    <scope>NUCLEOTIDE SEQUENCE [LARGE SCALE GENOMIC DNA]</scope>
    <source>
        <strain evidence="4 5">E14</strain>
    </source>
</reference>
<dbReference type="Proteomes" id="UP001208567">
    <property type="component" value="Unassembled WGS sequence"/>
</dbReference>
<evidence type="ECO:0000313" key="4">
    <source>
        <dbReference type="EMBL" id="GLC31766.1"/>
    </source>
</evidence>
<dbReference type="PRINTS" id="PR00455">
    <property type="entry name" value="HTHTETR"/>
</dbReference>
<evidence type="ECO:0000313" key="5">
    <source>
        <dbReference type="Proteomes" id="UP001208567"/>
    </source>
</evidence>
<dbReference type="PANTHER" id="PTHR43479">
    <property type="entry name" value="ACREF/ENVCD OPERON REPRESSOR-RELATED"/>
    <property type="match status" value="1"/>
</dbReference>